<evidence type="ECO:0000256" key="5">
    <source>
        <dbReference type="ARBA" id="ARBA00022692"/>
    </source>
</evidence>
<keyword evidence="9 11" id="KW-0472">Membrane</keyword>
<keyword evidence="14" id="KW-1185">Reference proteome</keyword>
<evidence type="ECO:0000256" key="10">
    <source>
        <dbReference type="ARBA" id="ARBA00023310"/>
    </source>
</evidence>
<dbReference type="PANTHER" id="PTHR11410:SF0">
    <property type="entry name" value="ATP SYNTHASE SUBUNIT A"/>
    <property type="match status" value="1"/>
</dbReference>
<comment type="similarity">
    <text evidence="2 11 12">Belongs to the ATPase A chain family.</text>
</comment>
<dbReference type="Gene3D" id="1.20.120.220">
    <property type="entry name" value="ATP synthase, F0 complex, subunit A"/>
    <property type="match status" value="1"/>
</dbReference>
<keyword evidence="8 11" id="KW-0406">Ion transport</keyword>
<dbReference type="SUPFAM" id="SSF81336">
    <property type="entry name" value="F1F0 ATP synthase subunit A"/>
    <property type="match status" value="1"/>
</dbReference>
<protein>
    <recommendedName>
        <fullName evidence="11 12">ATP synthase subunit a</fullName>
    </recommendedName>
    <alternativeName>
        <fullName evidence="11">ATP synthase F0 sector subunit a</fullName>
    </alternativeName>
    <alternativeName>
        <fullName evidence="11">F-ATPase subunit 6</fullName>
    </alternativeName>
</protein>
<reference evidence="13" key="1">
    <citation type="submission" date="2020-12" db="EMBL/GenBank/DDBJ databases">
        <title>Genomic characterization of non-nitrogen-fixing Frankia strains.</title>
        <authorList>
            <person name="Carlos-Shanley C."/>
            <person name="Guerra T."/>
            <person name="Hahn D."/>
        </authorList>
    </citation>
    <scope>NUCLEOTIDE SEQUENCE</scope>
    <source>
        <strain evidence="13">CN6</strain>
    </source>
</reference>
<comment type="caution">
    <text evidence="13">The sequence shown here is derived from an EMBL/GenBank/DDBJ whole genome shotgun (WGS) entry which is preliminary data.</text>
</comment>
<evidence type="ECO:0000256" key="3">
    <source>
        <dbReference type="ARBA" id="ARBA00022448"/>
    </source>
</evidence>
<dbReference type="InterPro" id="IPR023011">
    <property type="entry name" value="ATP_synth_F0_asu_AS"/>
</dbReference>
<dbReference type="EMBL" id="JAEACQ010000248">
    <property type="protein sequence ID" value="MBL7630400.1"/>
    <property type="molecule type" value="Genomic_DNA"/>
</dbReference>
<evidence type="ECO:0000256" key="12">
    <source>
        <dbReference type="RuleBase" id="RU000483"/>
    </source>
</evidence>
<feature type="transmembrane region" description="Helical" evidence="11">
    <location>
        <begin position="224"/>
        <end position="244"/>
    </location>
</feature>
<dbReference type="NCBIfam" id="TIGR01131">
    <property type="entry name" value="ATP_synt_6_or_A"/>
    <property type="match status" value="1"/>
</dbReference>
<comment type="subcellular location">
    <subcellularLocation>
        <location evidence="11 12">Cell membrane</location>
        <topology evidence="11 12">Multi-pass membrane protein</topology>
    </subcellularLocation>
    <subcellularLocation>
        <location evidence="1">Membrane</location>
        <topology evidence="1">Multi-pass membrane protein</topology>
    </subcellularLocation>
</comment>
<feature type="transmembrane region" description="Helical" evidence="11">
    <location>
        <begin position="250"/>
        <end position="267"/>
    </location>
</feature>
<evidence type="ECO:0000256" key="11">
    <source>
        <dbReference type="HAMAP-Rule" id="MF_01393"/>
    </source>
</evidence>
<feature type="transmembrane region" description="Helical" evidence="11">
    <location>
        <begin position="131"/>
        <end position="150"/>
    </location>
</feature>
<proteinExistence type="inferred from homology"/>
<dbReference type="InterPro" id="IPR000568">
    <property type="entry name" value="ATP_synth_F0_asu"/>
</dbReference>
<accession>A0A937RK44</accession>
<evidence type="ECO:0000256" key="1">
    <source>
        <dbReference type="ARBA" id="ARBA00004141"/>
    </source>
</evidence>
<evidence type="ECO:0000256" key="2">
    <source>
        <dbReference type="ARBA" id="ARBA00006810"/>
    </source>
</evidence>
<dbReference type="GO" id="GO:0005886">
    <property type="term" value="C:plasma membrane"/>
    <property type="evidence" value="ECO:0007669"/>
    <property type="project" value="UniProtKB-SubCell"/>
</dbReference>
<evidence type="ECO:0000313" key="14">
    <source>
        <dbReference type="Proteomes" id="UP000604475"/>
    </source>
</evidence>
<dbReference type="GO" id="GO:0045259">
    <property type="term" value="C:proton-transporting ATP synthase complex"/>
    <property type="evidence" value="ECO:0007669"/>
    <property type="project" value="UniProtKB-KW"/>
</dbReference>
<dbReference type="InterPro" id="IPR045083">
    <property type="entry name" value="ATP_synth_F0_asu_bact/mt"/>
</dbReference>
<keyword evidence="4 11" id="KW-0138">CF(0)</keyword>
<keyword evidence="10 11" id="KW-0066">ATP synthesis</keyword>
<dbReference type="PROSITE" id="PS00449">
    <property type="entry name" value="ATPASE_A"/>
    <property type="match status" value="1"/>
</dbReference>
<keyword evidence="11" id="KW-1003">Cell membrane</keyword>
<feature type="transmembrane region" description="Helical" evidence="11">
    <location>
        <begin position="197"/>
        <end position="217"/>
    </location>
</feature>
<dbReference type="HAMAP" id="MF_01393">
    <property type="entry name" value="ATP_synth_a_bact"/>
    <property type="match status" value="1"/>
</dbReference>
<evidence type="ECO:0000256" key="9">
    <source>
        <dbReference type="ARBA" id="ARBA00023136"/>
    </source>
</evidence>
<evidence type="ECO:0000256" key="6">
    <source>
        <dbReference type="ARBA" id="ARBA00022781"/>
    </source>
</evidence>
<evidence type="ECO:0000256" key="7">
    <source>
        <dbReference type="ARBA" id="ARBA00022989"/>
    </source>
</evidence>
<dbReference type="PANTHER" id="PTHR11410">
    <property type="entry name" value="ATP SYNTHASE SUBUNIT A"/>
    <property type="match status" value="1"/>
</dbReference>
<comment type="function">
    <text evidence="11 12">Key component of the proton channel; it plays a direct role in the translocation of protons across the membrane.</text>
</comment>
<keyword evidence="3 11" id="KW-0813">Transport</keyword>
<dbReference type="AlphaFoldDB" id="A0A937RK44"/>
<gene>
    <name evidence="11 13" type="primary">atpB</name>
    <name evidence="13" type="ORF">I7412_25205</name>
</gene>
<dbReference type="Proteomes" id="UP000604475">
    <property type="component" value="Unassembled WGS sequence"/>
</dbReference>
<dbReference type="CDD" id="cd00310">
    <property type="entry name" value="ATP-synt_Fo_a_6"/>
    <property type="match status" value="1"/>
</dbReference>
<organism evidence="13 14">
    <name type="scientific">Frankia nepalensis</name>
    <dbReference type="NCBI Taxonomy" id="1836974"/>
    <lineage>
        <taxon>Bacteria</taxon>
        <taxon>Bacillati</taxon>
        <taxon>Actinomycetota</taxon>
        <taxon>Actinomycetes</taxon>
        <taxon>Frankiales</taxon>
        <taxon>Frankiaceae</taxon>
        <taxon>Frankia</taxon>
    </lineage>
</organism>
<evidence type="ECO:0000313" key="13">
    <source>
        <dbReference type="EMBL" id="MBL7630400.1"/>
    </source>
</evidence>
<keyword evidence="5 11" id="KW-0812">Transmembrane</keyword>
<dbReference type="InterPro" id="IPR035908">
    <property type="entry name" value="F0_ATP_A_sf"/>
</dbReference>
<dbReference type="PRINTS" id="PR00123">
    <property type="entry name" value="ATPASEA"/>
</dbReference>
<dbReference type="Pfam" id="PF00119">
    <property type="entry name" value="ATP-synt_A"/>
    <property type="match status" value="1"/>
</dbReference>
<evidence type="ECO:0000256" key="8">
    <source>
        <dbReference type="ARBA" id="ARBA00023065"/>
    </source>
</evidence>
<feature type="transmembrane region" description="Helical" evidence="11">
    <location>
        <begin position="103"/>
        <end position="125"/>
    </location>
</feature>
<dbReference type="RefSeq" id="WP_203002504.1">
    <property type="nucleotide sequence ID" value="NZ_JADWYU010000173.1"/>
</dbReference>
<evidence type="ECO:0000256" key="4">
    <source>
        <dbReference type="ARBA" id="ARBA00022547"/>
    </source>
</evidence>
<keyword evidence="6 11" id="KW-0375">Hydrogen ion transport</keyword>
<feature type="transmembrane region" description="Helical" evidence="11">
    <location>
        <begin position="44"/>
        <end position="63"/>
    </location>
</feature>
<dbReference type="GO" id="GO:0046933">
    <property type="term" value="F:proton-transporting ATP synthase activity, rotational mechanism"/>
    <property type="evidence" value="ECO:0007669"/>
    <property type="project" value="UniProtKB-UniRule"/>
</dbReference>
<sequence length="300" mass="32327">MEVCLVPVLAAGDEGFEGPTKEVFQTPHWFTVDLGPFDFYLNKATALVLFSALFVGVLFWLAYRRASIVPRGLQNFVESIYDFIDTQISRDIIGKDGPRYTPYLMVLFSFVLICNLLAVIPAAQFPATSRIAIPMMLAVITWVLFNYAGIKAHGAGPYFKEMVDPAPTAPLGIRLLLAPIEILSTLIVRPFTLAVRLFANMFAGHMLLLVFSLGGEYMLHDAKLAAAGVVALIMAVVLTGFELIIDVLQAYIITVLTAAYIGGALAGHGGDDHHEAEGHEPALAHATGEPAAPALAAARS</sequence>
<name>A0A937RK44_9ACTN</name>
<keyword evidence="7 11" id="KW-1133">Transmembrane helix</keyword>